<comment type="caution">
    <text evidence="2">The sequence shown here is derived from an EMBL/GenBank/DDBJ whole genome shotgun (WGS) entry which is preliminary data.</text>
</comment>
<evidence type="ECO:0000313" key="3">
    <source>
        <dbReference type="Proteomes" id="UP001642260"/>
    </source>
</evidence>
<evidence type="ECO:0000313" key="2">
    <source>
        <dbReference type="EMBL" id="CAH8294690.1"/>
    </source>
</evidence>
<gene>
    <name evidence="2" type="ORF">ERUC_LOCUS1782</name>
</gene>
<feature type="compositionally biased region" description="Basic and acidic residues" evidence="1">
    <location>
        <begin position="23"/>
        <end position="43"/>
    </location>
</feature>
<protein>
    <submittedName>
        <fullName evidence="2">Uncharacterized protein</fullName>
    </submittedName>
</protein>
<name>A0ABC8IR75_ERUVS</name>
<dbReference type="EMBL" id="CAKOAT010049266">
    <property type="protein sequence ID" value="CAH8294690.1"/>
    <property type="molecule type" value="Genomic_DNA"/>
</dbReference>
<dbReference type="AlphaFoldDB" id="A0ABC8IR75"/>
<evidence type="ECO:0000256" key="1">
    <source>
        <dbReference type="SAM" id="MobiDB-lite"/>
    </source>
</evidence>
<accession>A0ABC8IR75</accession>
<organism evidence="2 3">
    <name type="scientific">Eruca vesicaria subsp. sativa</name>
    <name type="common">Garden rocket</name>
    <name type="synonym">Eruca sativa</name>
    <dbReference type="NCBI Taxonomy" id="29727"/>
    <lineage>
        <taxon>Eukaryota</taxon>
        <taxon>Viridiplantae</taxon>
        <taxon>Streptophyta</taxon>
        <taxon>Embryophyta</taxon>
        <taxon>Tracheophyta</taxon>
        <taxon>Spermatophyta</taxon>
        <taxon>Magnoliopsida</taxon>
        <taxon>eudicotyledons</taxon>
        <taxon>Gunneridae</taxon>
        <taxon>Pentapetalae</taxon>
        <taxon>rosids</taxon>
        <taxon>malvids</taxon>
        <taxon>Brassicales</taxon>
        <taxon>Brassicaceae</taxon>
        <taxon>Brassiceae</taxon>
        <taxon>Eruca</taxon>
    </lineage>
</organism>
<dbReference type="Proteomes" id="UP001642260">
    <property type="component" value="Unassembled WGS sequence"/>
</dbReference>
<proteinExistence type="predicted"/>
<feature type="region of interest" description="Disordered" evidence="1">
    <location>
        <begin position="22"/>
        <end position="43"/>
    </location>
</feature>
<sequence length="121" mass="13691">MQTKQDEGRQCCSDQAVVALISTDHESAKEENTRRGPEEVRPEMEVYEKGHQDNDDDGYKNNNKTEYFGGFDKEADHLMNIVGPAPADSCLTSSDDWGGFKSDTNLLDQSNSNYPCWDFWS</sequence>
<keyword evidence="3" id="KW-1185">Reference proteome</keyword>
<reference evidence="2 3" key="1">
    <citation type="submission" date="2022-03" db="EMBL/GenBank/DDBJ databases">
        <authorList>
            <person name="Macdonald S."/>
            <person name="Ahmed S."/>
            <person name="Newling K."/>
        </authorList>
    </citation>
    <scope>NUCLEOTIDE SEQUENCE [LARGE SCALE GENOMIC DNA]</scope>
</reference>